<keyword evidence="3" id="KW-1185">Reference proteome</keyword>
<protein>
    <submittedName>
        <fullName evidence="2">Uncharacterized protein</fullName>
    </submittedName>
</protein>
<reference evidence="3" key="1">
    <citation type="journal article" date="2014" name="Genome Announc.">
        <title>Draft genome sequence of the formaldehyde-resistant fungus Byssochlamys spectabilis No. 5 (anamorph Paecilomyces variotii No. 5) (NBRC109023).</title>
        <authorList>
            <person name="Oka T."/>
            <person name="Ekino K."/>
            <person name="Fukuda K."/>
            <person name="Nomura Y."/>
        </authorList>
    </citation>
    <scope>NUCLEOTIDE SEQUENCE [LARGE SCALE GENOMIC DNA]</scope>
    <source>
        <strain evidence="3">No. 5 / NBRC 109023</strain>
    </source>
</reference>
<organism evidence="2 3">
    <name type="scientific">Byssochlamys spectabilis (strain No. 5 / NBRC 109023)</name>
    <name type="common">Paecilomyces variotii</name>
    <dbReference type="NCBI Taxonomy" id="1356009"/>
    <lineage>
        <taxon>Eukaryota</taxon>
        <taxon>Fungi</taxon>
        <taxon>Dikarya</taxon>
        <taxon>Ascomycota</taxon>
        <taxon>Pezizomycotina</taxon>
        <taxon>Eurotiomycetes</taxon>
        <taxon>Eurotiomycetidae</taxon>
        <taxon>Eurotiales</taxon>
        <taxon>Thermoascaceae</taxon>
        <taxon>Paecilomyces</taxon>
    </lineage>
</organism>
<evidence type="ECO:0000313" key="3">
    <source>
        <dbReference type="Proteomes" id="UP000018001"/>
    </source>
</evidence>
<dbReference type="HOGENOM" id="CLU_1805901_0_0_1"/>
<sequence length="143" mass="15910">MLPAETTTLAPVLAPSESASTTEPPVKNATLPPFIVPPGWTTNPRSPGYKADWADRNSEGQVFARCHGLAPARPIMEHVDSLMVIFQSGDKFYLWERVSDVLAEIISQDLYDITTVIAELGLRELRRKVIPYLFDPTELNDQS</sequence>
<accession>V5FNU8</accession>
<gene>
    <name evidence="2" type="ORF">PVAR5_8433</name>
</gene>
<dbReference type="InParanoid" id="V5FNU8"/>
<comment type="caution">
    <text evidence="2">The sequence shown here is derived from an EMBL/GenBank/DDBJ whole genome shotgun (WGS) entry which is preliminary data.</text>
</comment>
<evidence type="ECO:0000313" key="2">
    <source>
        <dbReference type="EMBL" id="GAD99709.1"/>
    </source>
</evidence>
<dbReference type="Proteomes" id="UP000018001">
    <property type="component" value="Unassembled WGS sequence"/>
</dbReference>
<dbReference type="OrthoDB" id="5350472at2759"/>
<dbReference type="EMBL" id="BAUL01000314">
    <property type="protein sequence ID" value="GAD99709.1"/>
    <property type="molecule type" value="Genomic_DNA"/>
</dbReference>
<dbReference type="eggNOG" id="ENOG502R9M4">
    <property type="taxonomic scope" value="Eukaryota"/>
</dbReference>
<dbReference type="AlphaFoldDB" id="V5FNU8"/>
<evidence type="ECO:0000256" key="1">
    <source>
        <dbReference type="SAM" id="MobiDB-lite"/>
    </source>
</evidence>
<name>V5FNU8_BYSSN</name>
<feature type="region of interest" description="Disordered" evidence="1">
    <location>
        <begin position="1"/>
        <end position="28"/>
    </location>
</feature>
<proteinExistence type="predicted"/>